<comment type="caution">
    <text evidence="15">Lacks conserved residue(s) required for the propagation of feature annotation.</text>
</comment>
<comment type="subcellular location">
    <subcellularLocation>
        <location evidence="1">Cell membrane</location>
        <topology evidence="1">Lipid-anchor</topology>
        <topology evidence="1">GPI-anchor</topology>
    </subcellularLocation>
    <subcellularLocation>
        <location evidence="2">Secreted</location>
    </subcellularLocation>
</comment>
<evidence type="ECO:0000313" key="20">
    <source>
        <dbReference type="Proteomes" id="UP000748025"/>
    </source>
</evidence>
<proteinExistence type="inferred from homology"/>
<evidence type="ECO:0000256" key="1">
    <source>
        <dbReference type="ARBA" id="ARBA00004609"/>
    </source>
</evidence>
<comment type="caution">
    <text evidence="19">The sequence shown here is derived from an EMBL/GenBank/DDBJ whole genome shotgun (WGS) entry which is preliminary data.</text>
</comment>
<keyword evidence="12 15" id="KW-1015">Disulfide bond</keyword>
<keyword evidence="11" id="KW-0472">Membrane</keyword>
<dbReference type="AlphaFoldDB" id="A0A9P7SW88"/>
<evidence type="ECO:0000256" key="11">
    <source>
        <dbReference type="ARBA" id="ARBA00023136"/>
    </source>
</evidence>
<keyword evidence="20" id="KW-1185">Reference proteome</keyword>
<evidence type="ECO:0000256" key="4">
    <source>
        <dbReference type="ARBA" id="ARBA00022475"/>
    </source>
</evidence>
<feature type="chain" id="PRO_5040325195" description="CFEM domain-containing protein" evidence="17">
    <location>
        <begin position="18"/>
        <end position="153"/>
    </location>
</feature>
<gene>
    <name evidence="19" type="ORF">E4U43_005334</name>
</gene>
<dbReference type="InterPro" id="IPR008427">
    <property type="entry name" value="Extracellular_membr_CFEM_dom"/>
</dbReference>
<feature type="binding site" description="axial binding residue" evidence="15">
    <location>
        <position position="49"/>
    </location>
    <ligand>
        <name>heme</name>
        <dbReference type="ChEBI" id="CHEBI:30413"/>
    </ligand>
    <ligandPart>
        <name>Fe</name>
        <dbReference type="ChEBI" id="CHEBI:18248"/>
    </ligandPart>
</feature>
<evidence type="ECO:0000256" key="17">
    <source>
        <dbReference type="SAM" id="SignalP"/>
    </source>
</evidence>
<sequence length="153" mass="15202">MKSTLITLALASGFVAAQAPQLDKIPKCAYGCVTSYITGNNVAGCAPADIACVCSNKEFLGGISCCLEKDCNKDDIQSTIQFAASLCNASGVKTPSQLVCDKNSASTSASTTTASTTSSVTGTPTPTKTSAAAPLNANAGGVLAAVVAVMALL</sequence>
<protein>
    <recommendedName>
        <fullName evidence="18">CFEM domain-containing protein</fullName>
    </recommendedName>
</protein>
<keyword evidence="5" id="KW-0964">Secreted</keyword>
<dbReference type="GO" id="GO:0005576">
    <property type="term" value="C:extracellular region"/>
    <property type="evidence" value="ECO:0007669"/>
    <property type="project" value="UniProtKB-SubCell"/>
</dbReference>
<keyword evidence="4" id="KW-1003">Cell membrane</keyword>
<dbReference type="EMBL" id="SRPW01003499">
    <property type="protein sequence ID" value="KAG5986820.1"/>
    <property type="molecule type" value="Genomic_DNA"/>
</dbReference>
<dbReference type="PANTHER" id="PTHR37928:SF2">
    <property type="entry name" value="GPI ANCHORED CFEM DOMAIN PROTEIN (AFU_ORTHOLOGUE AFUA_6G10580)"/>
    <property type="match status" value="1"/>
</dbReference>
<dbReference type="GO" id="GO:0005886">
    <property type="term" value="C:plasma membrane"/>
    <property type="evidence" value="ECO:0007669"/>
    <property type="project" value="UniProtKB-SubCell"/>
</dbReference>
<feature type="region of interest" description="Disordered" evidence="16">
    <location>
        <begin position="107"/>
        <end position="131"/>
    </location>
</feature>
<keyword evidence="9 17" id="KW-0732">Signal</keyword>
<evidence type="ECO:0000256" key="9">
    <source>
        <dbReference type="ARBA" id="ARBA00022729"/>
    </source>
</evidence>
<dbReference type="InterPro" id="IPR051735">
    <property type="entry name" value="CFEM_domain"/>
</dbReference>
<evidence type="ECO:0000256" key="5">
    <source>
        <dbReference type="ARBA" id="ARBA00022525"/>
    </source>
</evidence>
<feature type="disulfide bond" evidence="15">
    <location>
        <begin position="45"/>
        <end position="52"/>
    </location>
</feature>
<evidence type="ECO:0000256" key="8">
    <source>
        <dbReference type="ARBA" id="ARBA00022723"/>
    </source>
</evidence>
<evidence type="ECO:0000256" key="14">
    <source>
        <dbReference type="ARBA" id="ARBA00023288"/>
    </source>
</evidence>
<feature type="disulfide bond" evidence="15">
    <location>
        <begin position="54"/>
        <end position="87"/>
    </location>
</feature>
<evidence type="ECO:0000256" key="3">
    <source>
        <dbReference type="ARBA" id="ARBA00010031"/>
    </source>
</evidence>
<evidence type="ECO:0000259" key="18">
    <source>
        <dbReference type="PROSITE" id="PS52012"/>
    </source>
</evidence>
<feature type="domain" description="CFEM" evidence="18">
    <location>
        <begin position="1"/>
        <end position="114"/>
    </location>
</feature>
<evidence type="ECO:0000256" key="10">
    <source>
        <dbReference type="ARBA" id="ARBA00023004"/>
    </source>
</evidence>
<name>A0A9P7SW88_9HYPO</name>
<feature type="signal peptide" evidence="17">
    <location>
        <begin position="1"/>
        <end position="17"/>
    </location>
</feature>
<keyword evidence="13" id="KW-0325">Glycoprotein</keyword>
<evidence type="ECO:0000256" key="13">
    <source>
        <dbReference type="ARBA" id="ARBA00023180"/>
    </source>
</evidence>
<keyword evidence="7" id="KW-0336">GPI-anchor</keyword>
<keyword evidence="10 15" id="KW-0408">Iron</keyword>
<dbReference type="GO" id="GO:0098552">
    <property type="term" value="C:side of membrane"/>
    <property type="evidence" value="ECO:0007669"/>
    <property type="project" value="UniProtKB-KW"/>
</dbReference>
<accession>A0A9P7SW88</accession>
<evidence type="ECO:0000256" key="7">
    <source>
        <dbReference type="ARBA" id="ARBA00022622"/>
    </source>
</evidence>
<reference evidence="19" key="1">
    <citation type="journal article" date="2020" name="bioRxiv">
        <title>Whole genome comparisons of ergot fungi reveals the divergence and evolution of species within the genus Claviceps are the result of varying mechanisms driving genome evolution and host range expansion.</title>
        <authorList>
            <person name="Wyka S.A."/>
            <person name="Mondo S.J."/>
            <person name="Liu M."/>
            <person name="Dettman J."/>
            <person name="Nalam V."/>
            <person name="Broders K.D."/>
        </authorList>
    </citation>
    <scope>NUCLEOTIDE SEQUENCE</scope>
    <source>
        <strain evidence="19">CCC 602</strain>
    </source>
</reference>
<dbReference type="PROSITE" id="PS52012">
    <property type="entry name" value="CFEM"/>
    <property type="match status" value="1"/>
</dbReference>
<dbReference type="SMART" id="SM00747">
    <property type="entry name" value="CFEM"/>
    <property type="match status" value="1"/>
</dbReference>
<comment type="similarity">
    <text evidence="3">Belongs to the RBT5 family.</text>
</comment>
<dbReference type="Proteomes" id="UP000748025">
    <property type="component" value="Unassembled WGS sequence"/>
</dbReference>
<organism evidence="19 20">
    <name type="scientific">Claviceps pusilla</name>
    <dbReference type="NCBI Taxonomy" id="123648"/>
    <lineage>
        <taxon>Eukaryota</taxon>
        <taxon>Fungi</taxon>
        <taxon>Dikarya</taxon>
        <taxon>Ascomycota</taxon>
        <taxon>Pezizomycotina</taxon>
        <taxon>Sordariomycetes</taxon>
        <taxon>Hypocreomycetidae</taxon>
        <taxon>Hypocreales</taxon>
        <taxon>Clavicipitaceae</taxon>
        <taxon>Claviceps</taxon>
    </lineage>
</organism>
<dbReference type="Pfam" id="PF05730">
    <property type="entry name" value="CFEM"/>
    <property type="match status" value="1"/>
</dbReference>
<keyword evidence="14" id="KW-0449">Lipoprotein</keyword>
<keyword evidence="6 15" id="KW-0349">Heme</keyword>
<dbReference type="PANTHER" id="PTHR37928">
    <property type="entry name" value="CFEM DOMAIN PROTEIN (AFU_ORTHOLOGUE AFUA_6G14090)"/>
    <property type="match status" value="1"/>
</dbReference>
<keyword evidence="8 15" id="KW-0479">Metal-binding</keyword>
<dbReference type="GO" id="GO:0046872">
    <property type="term" value="F:metal ion binding"/>
    <property type="evidence" value="ECO:0007669"/>
    <property type="project" value="UniProtKB-UniRule"/>
</dbReference>
<evidence type="ECO:0000313" key="19">
    <source>
        <dbReference type="EMBL" id="KAG5986820.1"/>
    </source>
</evidence>
<evidence type="ECO:0000256" key="12">
    <source>
        <dbReference type="ARBA" id="ARBA00023157"/>
    </source>
</evidence>
<evidence type="ECO:0000256" key="6">
    <source>
        <dbReference type="ARBA" id="ARBA00022617"/>
    </source>
</evidence>
<evidence type="ECO:0000256" key="16">
    <source>
        <dbReference type="SAM" id="MobiDB-lite"/>
    </source>
</evidence>
<dbReference type="OrthoDB" id="3065412at2759"/>
<evidence type="ECO:0000256" key="2">
    <source>
        <dbReference type="ARBA" id="ARBA00004613"/>
    </source>
</evidence>
<evidence type="ECO:0000256" key="15">
    <source>
        <dbReference type="PROSITE-ProRule" id="PRU01356"/>
    </source>
</evidence>